<dbReference type="EMBL" id="JAHGAW010000019">
    <property type="protein sequence ID" value="MBT2189438.1"/>
    <property type="molecule type" value="Genomic_DNA"/>
</dbReference>
<gene>
    <name evidence="2" type="ORF">KK488_21000</name>
</gene>
<feature type="domain" description="ScoMcrA-like N-terminal head" evidence="1">
    <location>
        <begin position="13"/>
        <end position="100"/>
    </location>
</feature>
<organism evidence="2 3">
    <name type="scientific">Sphingobium nicotianae</name>
    <dbReference type="NCBI Taxonomy" id="2782607"/>
    <lineage>
        <taxon>Bacteria</taxon>
        <taxon>Pseudomonadati</taxon>
        <taxon>Pseudomonadota</taxon>
        <taxon>Alphaproteobacteria</taxon>
        <taxon>Sphingomonadales</taxon>
        <taxon>Sphingomonadaceae</taxon>
        <taxon>Sphingobium</taxon>
    </lineage>
</organism>
<sequence length="473" mass="52809">MPTRETQVPRGSLVRQDVLNAIAEFDASGREAFLERYGFNGARDYFLIHEGRRYDSKAIAAVANKWAAGGGGQALTALELSGGRTDAAKRLRELGFEVTEPTGAATSSSGGHLDRAWSRFLKNVAAVQKGAPFSNFDEGVAAAWEGYKPRLRTRALEILAPESWTPEMIGTGQILQRAIDAVEIQEDRINLTNNLVFWQNRYGHANREHRGLLEAMGRPGSRRDVEQALFGLYNGDDEARLFSELSDLLGPRYPLLAYFYFLKDMDRFMPIQPTGFDQAFRELGIDLVTLRNCRWDNYLRFNAAIGLVRDDLTSIRGISGVRLVDAHSYCWLLVKLPEAGSTGSAVDPGRVLGARAKAIVNMRLSIERTVAQANGQTVLRVVKNKDLLLDSRALEKLLEQRLEMQENRCALTGIPFDFAGTDPSLLPSPDRIDSSGHYAEGNIQVVCRFVNFWKSATENDEFLRLLDLIRHVE</sequence>
<dbReference type="AlphaFoldDB" id="A0A9X1DHI7"/>
<dbReference type="Proteomes" id="UP001138757">
    <property type="component" value="Unassembled WGS sequence"/>
</dbReference>
<dbReference type="Pfam" id="PF26345">
    <property type="entry name" value="ScoMcrA_N"/>
    <property type="match status" value="1"/>
</dbReference>
<dbReference type="InterPro" id="IPR058807">
    <property type="entry name" value="ScoMcrA_N"/>
</dbReference>
<dbReference type="Gene3D" id="3.30.40.220">
    <property type="match status" value="1"/>
</dbReference>
<accession>A0A9X1DHI7</accession>
<evidence type="ECO:0000313" key="3">
    <source>
        <dbReference type="Proteomes" id="UP001138757"/>
    </source>
</evidence>
<protein>
    <recommendedName>
        <fullName evidence="1">ScoMcrA-like N-terminal head domain-containing protein</fullName>
    </recommendedName>
</protein>
<evidence type="ECO:0000259" key="1">
    <source>
        <dbReference type="Pfam" id="PF26345"/>
    </source>
</evidence>
<comment type="caution">
    <text evidence="2">The sequence shown here is derived from an EMBL/GenBank/DDBJ whole genome shotgun (WGS) entry which is preliminary data.</text>
</comment>
<reference evidence="2" key="1">
    <citation type="submission" date="2021-05" db="EMBL/GenBank/DDBJ databases">
        <title>Genome of Sphingobium sp. strain.</title>
        <authorList>
            <person name="Fan R."/>
        </authorList>
    </citation>
    <scope>NUCLEOTIDE SEQUENCE</scope>
    <source>
        <strain evidence="2">H33</strain>
    </source>
</reference>
<keyword evidence="3" id="KW-1185">Reference proteome</keyword>
<proteinExistence type="predicted"/>
<evidence type="ECO:0000313" key="2">
    <source>
        <dbReference type="EMBL" id="MBT2189438.1"/>
    </source>
</evidence>
<name>A0A9X1DHI7_9SPHN</name>